<accession>G9ZHK9</accession>
<dbReference type="EMBL" id="AGCM01000130">
    <property type="protein sequence ID" value="EHM52533.1"/>
    <property type="molecule type" value="Genomic_DNA"/>
</dbReference>
<name>G9ZHK9_9GAMM</name>
<dbReference type="HOGENOM" id="CLU_3231284_0_0_6"/>
<reference evidence="1 2" key="1">
    <citation type="submission" date="2011-08" db="EMBL/GenBank/DDBJ databases">
        <authorList>
            <person name="Weinstock G."/>
            <person name="Sodergren E."/>
            <person name="Clifton S."/>
            <person name="Fulton L."/>
            <person name="Fulton B."/>
            <person name="Courtney L."/>
            <person name="Fronick C."/>
            <person name="Harrison M."/>
            <person name="Strong C."/>
            <person name="Farmer C."/>
            <person name="Delahaunty K."/>
            <person name="Markovic C."/>
            <person name="Hall O."/>
            <person name="Minx P."/>
            <person name="Tomlinson C."/>
            <person name="Mitreva M."/>
            <person name="Hou S."/>
            <person name="Chen J."/>
            <person name="Wollam A."/>
            <person name="Pepin K.H."/>
            <person name="Johnson M."/>
            <person name="Bhonagiri V."/>
            <person name="Zhang X."/>
            <person name="Suruliraj S."/>
            <person name="Warren W."/>
            <person name="Chinwalla A."/>
            <person name="Mardis E.R."/>
            <person name="Wilson R.K."/>
        </authorList>
    </citation>
    <scope>NUCLEOTIDE SEQUENCE [LARGE SCALE GENOMIC DNA]</scope>
    <source>
        <strain evidence="1 2">F0432</strain>
    </source>
</reference>
<dbReference type="AlphaFoldDB" id="G9ZHK9"/>
<dbReference type="Proteomes" id="UP000004750">
    <property type="component" value="Unassembled WGS sequence"/>
</dbReference>
<protein>
    <submittedName>
        <fullName evidence="1">Uncharacterized protein</fullName>
    </submittedName>
</protein>
<evidence type="ECO:0000313" key="2">
    <source>
        <dbReference type="Proteomes" id="UP000004750"/>
    </source>
</evidence>
<sequence>MRLTAKGRDYCHQHIQTTTLPRKQKFSAAWRAQQLRRLVPSQV</sequence>
<proteinExistence type="predicted"/>
<evidence type="ECO:0000313" key="1">
    <source>
        <dbReference type="EMBL" id="EHM52533.1"/>
    </source>
</evidence>
<comment type="caution">
    <text evidence="1">The sequence shown here is derived from an EMBL/GenBank/DDBJ whole genome shotgun (WGS) entry which is preliminary data.</text>
</comment>
<gene>
    <name evidence="1" type="ORF">HMPREF9080_02267</name>
</gene>
<organism evidence="1 2">
    <name type="scientific">Cardiobacterium valvarum F0432</name>
    <dbReference type="NCBI Taxonomy" id="797473"/>
    <lineage>
        <taxon>Bacteria</taxon>
        <taxon>Pseudomonadati</taxon>
        <taxon>Pseudomonadota</taxon>
        <taxon>Gammaproteobacteria</taxon>
        <taxon>Cardiobacteriales</taxon>
        <taxon>Cardiobacteriaceae</taxon>
        <taxon>Cardiobacterium</taxon>
    </lineage>
</organism>